<proteinExistence type="predicted"/>
<sequence length="293" mass="32140">MKFHLTLTSVLLAASTASAGLLLPRELSKWPVSPWGETQGPHPQCNRFDSIDPGATCEFFTKKYPGLTLALLQEWNTKISSTSGAYDCFLLAHYKLCTSIVGFDWAAITPGNGTIPEPTPTPVEPYDPGTIDDAEPGTVVHQRPGWQVQAGQPVDCESWYVVKGGDQCQFITHKLGISQELLYEYNPSLGANCERLWANYGYCIGTVRNPYVEVPTPTGPPEVGGTPLPTQTGMVEGCKRWTKTEANDNCWYIADRSGVEGGEEELVRLNPVLRDVATCSEQLWAGYYLCVEA</sequence>
<dbReference type="PROSITE" id="PS51782">
    <property type="entry name" value="LYSM"/>
    <property type="match status" value="2"/>
</dbReference>
<protein>
    <recommendedName>
        <fullName evidence="6">LysM domain-containing protein</fullName>
    </recommendedName>
</protein>
<feature type="region of interest" description="Disordered" evidence="4">
    <location>
        <begin position="113"/>
        <end position="132"/>
    </location>
</feature>
<keyword evidence="3" id="KW-0843">Virulence</keyword>
<evidence type="ECO:0000313" key="8">
    <source>
        <dbReference type="Proteomes" id="UP000275078"/>
    </source>
</evidence>
<keyword evidence="2 5" id="KW-0732">Signal</keyword>
<feature type="signal peptide" evidence="5">
    <location>
        <begin position="1"/>
        <end position="19"/>
    </location>
</feature>
<feature type="domain" description="LysM" evidence="6">
    <location>
        <begin position="158"/>
        <end position="204"/>
    </location>
</feature>
<evidence type="ECO:0000256" key="3">
    <source>
        <dbReference type="ARBA" id="ARBA00023026"/>
    </source>
</evidence>
<dbReference type="GO" id="GO:0008061">
    <property type="term" value="F:chitin binding"/>
    <property type="evidence" value="ECO:0007669"/>
    <property type="project" value="UniProtKB-KW"/>
</dbReference>
<feature type="chain" id="PRO_5018220955" description="LysM domain-containing protein" evidence="5">
    <location>
        <begin position="20"/>
        <end position="293"/>
    </location>
</feature>
<dbReference type="InterPro" id="IPR052210">
    <property type="entry name" value="LysM1-like"/>
</dbReference>
<dbReference type="InterPro" id="IPR018392">
    <property type="entry name" value="LysM"/>
</dbReference>
<evidence type="ECO:0000259" key="6">
    <source>
        <dbReference type="PROSITE" id="PS51782"/>
    </source>
</evidence>
<dbReference type="CDD" id="cd00118">
    <property type="entry name" value="LysM"/>
    <property type="match status" value="1"/>
</dbReference>
<dbReference type="Gene3D" id="3.10.350.10">
    <property type="entry name" value="LysM domain"/>
    <property type="match status" value="2"/>
</dbReference>
<evidence type="ECO:0000256" key="5">
    <source>
        <dbReference type="SAM" id="SignalP"/>
    </source>
</evidence>
<name>A0A3N4IDS2_ASCIM</name>
<feature type="domain" description="LysM" evidence="6">
    <location>
        <begin position="240"/>
        <end position="291"/>
    </location>
</feature>
<dbReference type="OrthoDB" id="2281372at2759"/>
<dbReference type="STRING" id="1160509.A0A3N4IDS2"/>
<dbReference type="AlphaFoldDB" id="A0A3N4IDS2"/>
<accession>A0A3N4IDS2</accession>
<organism evidence="7 8">
    <name type="scientific">Ascobolus immersus RN42</name>
    <dbReference type="NCBI Taxonomy" id="1160509"/>
    <lineage>
        <taxon>Eukaryota</taxon>
        <taxon>Fungi</taxon>
        <taxon>Dikarya</taxon>
        <taxon>Ascomycota</taxon>
        <taxon>Pezizomycotina</taxon>
        <taxon>Pezizomycetes</taxon>
        <taxon>Pezizales</taxon>
        <taxon>Ascobolaceae</taxon>
        <taxon>Ascobolus</taxon>
    </lineage>
</organism>
<evidence type="ECO:0000256" key="4">
    <source>
        <dbReference type="SAM" id="MobiDB-lite"/>
    </source>
</evidence>
<dbReference type="PANTHER" id="PTHR34997:SF2">
    <property type="entry name" value="LYSM DOMAIN-CONTAINING PROTEIN-RELATED"/>
    <property type="match status" value="1"/>
</dbReference>
<dbReference type="SUPFAM" id="SSF54106">
    <property type="entry name" value="LysM domain"/>
    <property type="match status" value="1"/>
</dbReference>
<evidence type="ECO:0000256" key="1">
    <source>
        <dbReference type="ARBA" id="ARBA00022669"/>
    </source>
</evidence>
<dbReference type="Pfam" id="PF01476">
    <property type="entry name" value="LysM"/>
    <property type="match status" value="1"/>
</dbReference>
<keyword evidence="8" id="KW-1185">Reference proteome</keyword>
<evidence type="ECO:0000313" key="7">
    <source>
        <dbReference type="EMBL" id="RPA84295.1"/>
    </source>
</evidence>
<evidence type="ECO:0000256" key="2">
    <source>
        <dbReference type="ARBA" id="ARBA00022729"/>
    </source>
</evidence>
<gene>
    <name evidence="7" type="ORF">BJ508DRAFT_412703</name>
</gene>
<dbReference type="Proteomes" id="UP000275078">
    <property type="component" value="Unassembled WGS sequence"/>
</dbReference>
<dbReference type="InterPro" id="IPR036779">
    <property type="entry name" value="LysM_dom_sf"/>
</dbReference>
<dbReference type="PANTHER" id="PTHR34997">
    <property type="entry name" value="AM15"/>
    <property type="match status" value="1"/>
</dbReference>
<keyword evidence="1" id="KW-0147">Chitin-binding</keyword>
<dbReference type="EMBL" id="ML119659">
    <property type="protein sequence ID" value="RPA84295.1"/>
    <property type="molecule type" value="Genomic_DNA"/>
</dbReference>
<reference evidence="7 8" key="1">
    <citation type="journal article" date="2018" name="Nat. Ecol. Evol.">
        <title>Pezizomycetes genomes reveal the molecular basis of ectomycorrhizal truffle lifestyle.</title>
        <authorList>
            <person name="Murat C."/>
            <person name="Payen T."/>
            <person name="Noel B."/>
            <person name="Kuo A."/>
            <person name="Morin E."/>
            <person name="Chen J."/>
            <person name="Kohler A."/>
            <person name="Krizsan K."/>
            <person name="Balestrini R."/>
            <person name="Da Silva C."/>
            <person name="Montanini B."/>
            <person name="Hainaut M."/>
            <person name="Levati E."/>
            <person name="Barry K.W."/>
            <person name="Belfiori B."/>
            <person name="Cichocki N."/>
            <person name="Clum A."/>
            <person name="Dockter R.B."/>
            <person name="Fauchery L."/>
            <person name="Guy J."/>
            <person name="Iotti M."/>
            <person name="Le Tacon F."/>
            <person name="Lindquist E.A."/>
            <person name="Lipzen A."/>
            <person name="Malagnac F."/>
            <person name="Mello A."/>
            <person name="Molinier V."/>
            <person name="Miyauchi S."/>
            <person name="Poulain J."/>
            <person name="Riccioni C."/>
            <person name="Rubini A."/>
            <person name="Sitrit Y."/>
            <person name="Splivallo R."/>
            <person name="Traeger S."/>
            <person name="Wang M."/>
            <person name="Zifcakova L."/>
            <person name="Wipf D."/>
            <person name="Zambonelli A."/>
            <person name="Paolocci F."/>
            <person name="Nowrousian M."/>
            <person name="Ottonello S."/>
            <person name="Baldrian P."/>
            <person name="Spatafora J.W."/>
            <person name="Henrissat B."/>
            <person name="Nagy L.G."/>
            <person name="Aury J.M."/>
            <person name="Wincker P."/>
            <person name="Grigoriev I.V."/>
            <person name="Bonfante P."/>
            <person name="Martin F.M."/>
        </authorList>
    </citation>
    <scope>NUCLEOTIDE SEQUENCE [LARGE SCALE GENOMIC DNA]</scope>
    <source>
        <strain evidence="7 8">RN42</strain>
    </source>
</reference>